<protein>
    <submittedName>
        <fullName evidence="11">ABC transporter permease</fullName>
    </submittedName>
</protein>
<dbReference type="RefSeq" id="WP_106665312.1">
    <property type="nucleotide sequence ID" value="NZ_PGGM01000008.1"/>
</dbReference>
<organism evidence="11 12">
    <name type="scientific">Phyllobacterium sophorae</name>
    <dbReference type="NCBI Taxonomy" id="1520277"/>
    <lineage>
        <taxon>Bacteria</taxon>
        <taxon>Pseudomonadati</taxon>
        <taxon>Pseudomonadota</taxon>
        <taxon>Alphaproteobacteria</taxon>
        <taxon>Hyphomicrobiales</taxon>
        <taxon>Phyllobacteriaceae</taxon>
        <taxon>Phyllobacterium</taxon>
    </lineage>
</organism>
<dbReference type="GO" id="GO:0022857">
    <property type="term" value="F:transmembrane transporter activity"/>
    <property type="evidence" value="ECO:0007669"/>
    <property type="project" value="InterPro"/>
</dbReference>
<dbReference type="PANTHER" id="PTHR30133">
    <property type="entry name" value="CATIONIC AMINO ACID TRANSPORTER, MEMBRANE COMPONENT"/>
    <property type="match status" value="1"/>
</dbReference>
<keyword evidence="12" id="KW-1185">Reference proteome</keyword>
<dbReference type="GO" id="GO:0043190">
    <property type="term" value="C:ATP-binding cassette (ABC) transporter complex"/>
    <property type="evidence" value="ECO:0007669"/>
    <property type="project" value="InterPro"/>
</dbReference>
<dbReference type="PROSITE" id="PS50928">
    <property type="entry name" value="ABC_TM1"/>
    <property type="match status" value="1"/>
</dbReference>
<evidence type="ECO:0000256" key="5">
    <source>
        <dbReference type="ARBA" id="ARBA00022519"/>
    </source>
</evidence>
<accession>A0A2P7B8B4</accession>
<comment type="subcellular location">
    <subcellularLocation>
        <location evidence="1">Cell inner membrane</location>
        <topology evidence="1">Multi-pass membrane protein</topology>
    </subcellularLocation>
    <subcellularLocation>
        <location evidence="9">Cell membrane</location>
        <topology evidence="9">Multi-pass membrane protein</topology>
    </subcellularLocation>
</comment>
<comment type="similarity">
    <text evidence="2">Belongs to the binding-protein-dependent transport system permease family. HisMQ subfamily.</text>
</comment>
<feature type="transmembrane region" description="Helical" evidence="9">
    <location>
        <begin position="20"/>
        <end position="50"/>
    </location>
</feature>
<feature type="transmembrane region" description="Helical" evidence="9">
    <location>
        <begin position="71"/>
        <end position="92"/>
    </location>
</feature>
<feature type="transmembrane region" description="Helical" evidence="9">
    <location>
        <begin position="207"/>
        <end position="229"/>
    </location>
</feature>
<evidence type="ECO:0000256" key="8">
    <source>
        <dbReference type="ARBA" id="ARBA00023136"/>
    </source>
</evidence>
<comment type="caution">
    <text evidence="11">The sequence shown here is derived from an EMBL/GenBank/DDBJ whole genome shotgun (WGS) entry which is preliminary data.</text>
</comment>
<dbReference type="PANTHER" id="PTHR30133:SF2">
    <property type="entry name" value="ARGININE ABC TRANSPORTER PERMEASE PROTEIN ARTQ"/>
    <property type="match status" value="1"/>
</dbReference>
<dbReference type="OrthoDB" id="9815029at2"/>
<dbReference type="SUPFAM" id="SSF161098">
    <property type="entry name" value="MetI-like"/>
    <property type="match status" value="1"/>
</dbReference>
<gene>
    <name evidence="11" type="ORF">CU103_17410</name>
</gene>
<dbReference type="Gene3D" id="1.10.3720.10">
    <property type="entry name" value="MetI-like"/>
    <property type="match status" value="1"/>
</dbReference>
<keyword evidence="5" id="KW-0997">Cell inner membrane</keyword>
<keyword evidence="8 9" id="KW-0472">Membrane</keyword>
<feature type="domain" description="ABC transmembrane type-1" evidence="10">
    <location>
        <begin position="26"/>
        <end position="226"/>
    </location>
</feature>
<evidence type="ECO:0000256" key="4">
    <source>
        <dbReference type="ARBA" id="ARBA00022475"/>
    </source>
</evidence>
<keyword evidence="4" id="KW-1003">Cell membrane</keyword>
<evidence type="ECO:0000256" key="9">
    <source>
        <dbReference type="RuleBase" id="RU363032"/>
    </source>
</evidence>
<evidence type="ECO:0000256" key="6">
    <source>
        <dbReference type="ARBA" id="ARBA00022692"/>
    </source>
</evidence>
<evidence type="ECO:0000256" key="1">
    <source>
        <dbReference type="ARBA" id="ARBA00004429"/>
    </source>
</evidence>
<keyword evidence="6 9" id="KW-0812">Transmembrane</keyword>
<dbReference type="Proteomes" id="UP000241764">
    <property type="component" value="Unassembled WGS sequence"/>
</dbReference>
<sequence>MELMDRYLALVGFGETGWGALLLTAAAMTLGVSVCGFLTGMVLGSVITFMQLSRYMVLRWLADGYTTVLRGVPDLLVVYLFYFGGTAFLGYLGGFFGYQGFIGMPAFLTGTLALGVVSAAYQSEVFRGAFNSVARGELEAASAVGMRPWPKFRRIIAPLVLRYAIPGLGNTWQLVLKESALISVTGLVELLRQSQIAAGSTRRPFEFYLTAVVLYLVITWVSSIVFRRLETRTLRGTRRAL</sequence>
<feature type="transmembrane region" description="Helical" evidence="9">
    <location>
        <begin position="98"/>
        <end position="121"/>
    </location>
</feature>
<keyword evidence="3 9" id="KW-0813">Transport</keyword>
<evidence type="ECO:0000256" key="3">
    <source>
        <dbReference type="ARBA" id="ARBA00022448"/>
    </source>
</evidence>
<dbReference type="InterPro" id="IPR010065">
    <property type="entry name" value="AA_ABC_transptr_permease_3TM"/>
</dbReference>
<dbReference type="AlphaFoldDB" id="A0A2P7B8B4"/>
<evidence type="ECO:0000256" key="2">
    <source>
        <dbReference type="ARBA" id="ARBA00010072"/>
    </source>
</evidence>
<dbReference type="InterPro" id="IPR000515">
    <property type="entry name" value="MetI-like"/>
</dbReference>
<name>A0A2P7B8B4_9HYPH</name>
<evidence type="ECO:0000256" key="7">
    <source>
        <dbReference type="ARBA" id="ARBA00022989"/>
    </source>
</evidence>
<keyword evidence="7 9" id="KW-1133">Transmembrane helix</keyword>
<dbReference type="Pfam" id="PF00528">
    <property type="entry name" value="BPD_transp_1"/>
    <property type="match status" value="1"/>
</dbReference>
<proteinExistence type="inferred from homology"/>
<reference evidence="12" key="1">
    <citation type="submission" date="2017-11" db="EMBL/GenBank/DDBJ databases">
        <authorList>
            <person name="Kuznetsova I."/>
            <person name="Sazanova A."/>
            <person name="Chirak E."/>
            <person name="Safronova V."/>
            <person name="Willems A."/>
        </authorList>
    </citation>
    <scope>NUCLEOTIDE SEQUENCE [LARGE SCALE GENOMIC DNA]</scope>
    <source>
        <strain evidence="12">CCBAU 03422</strain>
    </source>
</reference>
<dbReference type="NCBIfam" id="TIGR01726">
    <property type="entry name" value="HEQRo_perm_3TM"/>
    <property type="match status" value="1"/>
</dbReference>
<dbReference type="EMBL" id="PGGM01000008">
    <property type="protein sequence ID" value="PSH62707.1"/>
    <property type="molecule type" value="Genomic_DNA"/>
</dbReference>
<dbReference type="CDD" id="cd06261">
    <property type="entry name" value="TM_PBP2"/>
    <property type="match status" value="1"/>
</dbReference>
<dbReference type="InterPro" id="IPR035906">
    <property type="entry name" value="MetI-like_sf"/>
</dbReference>
<dbReference type="InterPro" id="IPR051613">
    <property type="entry name" value="ABC_transp_permease_HisMQ"/>
</dbReference>
<feature type="transmembrane region" description="Helical" evidence="9">
    <location>
        <begin position="155"/>
        <end position="175"/>
    </location>
</feature>
<evidence type="ECO:0000259" key="10">
    <source>
        <dbReference type="PROSITE" id="PS50928"/>
    </source>
</evidence>
<evidence type="ECO:0000313" key="11">
    <source>
        <dbReference type="EMBL" id="PSH62707.1"/>
    </source>
</evidence>
<evidence type="ECO:0000313" key="12">
    <source>
        <dbReference type="Proteomes" id="UP000241764"/>
    </source>
</evidence>